<proteinExistence type="predicted"/>
<protein>
    <submittedName>
        <fullName evidence="2">Uncharacterized protein</fullName>
    </submittedName>
</protein>
<dbReference type="OrthoDB" id="548474at2759"/>
<name>A0A163CYA6_DIDRA</name>
<feature type="compositionally biased region" description="Polar residues" evidence="1">
    <location>
        <begin position="112"/>
        <end position="123"/>
    </location>
</feature>
<dbReference type="AlphaFoldDB" id="A0A163CYA6"/>
<dbReference type="PANTHER" id="PTHR40422">
    <property type="entry name" value="TRANSLATION MACHINERY-ASSOCIATED PROTEIN 17"/>
    <property type="match status" value="1"/>
</dbReference>
<comment type="caution">
    <text evidence="2">The sequence shown here is derived from an EMBL/GenBank/DDBJ whole genome shotgun (WGS) entry which is preliminary data.</text>
</comment>
<dbReference type="EMBL" id="JYNV01000209">
    <property type="protein sequence ID" value="KZM22779.1"/>
    <property type="molecule type" value="Genomic_DNA"/>
</dbReference>
<keyword evidence="3" id="KW-1185">Reference proteome</keyword>
<evidence type="ECO:0000256" key="1">
    <source>
        <dbReference type="SAM" id="MobiDB-lite"/>
    </source>
</evidence>
<dbReference type="STRING" id="5454.A0A163CYA6"/>
<dbReference type="Proteomes" id="UP000076837">
    <property type="component" value="Unassembled WGS sequence"/>
</dbReference>
<feature type="compositionally biased region" description="Basic and acidic residues" evidence="1">
    <location>
        <begin position="94"/>
        <end position="104"/>
    </location>
</feature>
<sequence length="148" mass="16447">MSAEALPITPARFAAALADLPISSLYAKHAELTNNIIHLESSNKQLEDFAREHDDRDCYEALLENRQVMKNFNERMDLIRKEVEEVRGLPWRPRDEGEVRKEEGDIGLNGTAPIQNGTNTITSGAPPAAQEQNSTAAQNGEDEEGVYL</sequence>
<dbReference type="GO" id="GO:0070682">
    <property type="term" value="P:proteasome regulatory particle assembly"/>
    <property type="evidence" value="ECO:0007669"/>
    <property type="project" value="InterPro"/>
</dbReference>
<dbReference type="InterPro" id="IPR038966">
    <property type="entry name" value="TMA17"/>
</dbReference>
<evidence type="ECO:0000313" key="3">
    <source>
        <dbReference type="Proteomes" id="UP000076837"/>
    </source>
</evidence>
<accession>A0A163CYA6</accession>
<gene>
    <name evidence="2" type="ORF">ST47_g6069</name>
</gene>
<reference evidence="2 3" key="1">
    <citation type="journal article" date="2016" name="Sci. Rep.">
        <title>Draft genome sequencing and secretome analysis of fungal phytopathogen Ascochyta rabiei provides insight into the necrotrophic effector repertoire.</title>
        <authorList>
            <person name="Verma S."/>
            <person name="Gazara R.K."/>
            <person name="Nizam S."/>
            <person name="Parween S."/>
            <person name="Chattopadhyay D."/>
            <person name="Verma P.K."/>
        </authorList>
    </citation>
    <scope>NUCLEOTIDE SEQUENCE [LARGE SCALE GENOMIC DNA]</scope>
    <source>
        <strain evidence="2 3">ArDII</strain>
    </source>
</reference>
<feature type="region of interest" description="Disordered" evidence="1">
    <location>
        <begin position="94"/>
        <end position="148"/>
    </location>
</feature>
<evidence type="ECO:0000313" key="2">
    <source>
        <dbReference type="EMBL" id="KZM22779.1"/>
    </source>
</evidence>
<dbReference type="PANTHER" id="PTHR40422:SF1">
    <property type="entry name" value="TRANSLATION MACHINERY-ASSOCIATED PROTEIN 17"/>
    <property type="match status" value="1"/>
</dbReference>
<dbReference type="GO" id="GO:0030674">
    <property type="term" value="F:protein-macromolecule adaptor activity"/>
    <property type="evidence" value="ECO:0007669"/>
    <property type="project" value="TreeGrafter"/>
</dbReference>
<organism evidence="2 3">
    <name type="scientific">Didymella rabiei</name>
    <name type="common">Chickpea ascochyta blight fungus</name>
    <name type="synonym">Mycosphaerella rabiei</name>
    <dbReference type="NCBI Taxonomy" id="5454"/>
    <lineage>
        <taxon>Eukaryota</taxon>
        <taxon>Fungi</taxon>
        <taxon>Dikarya</taxon>
        <taxon>Ascomycota</taxon>
        <taxon>Pezizomycotina</taxon>
        <taxon>Dothideomycetes</taxon>
        <taxon>Pleosporomycetidae</taxon>
        <taxon>Pleosporales</taxon>
        <taxon>Pleosporineae</taxon>
        <taxon>Didymellaceae</taxon>
        <taxon>Ascochyta</taxon>
    </lineage>
</organism>